<dbReference type="InterPro" id="IPR029068">
    <property type="entry name" value="Glyas_Bleomycin-R_OHBP_Dase"/>
</dbReference>
<proteinExistence type="predicted"/>
<evidence type="ECO:0000313" key="3">
    <source>
        <dbReference type="Proteomes" id="UP000292639"/>
    </source>
</evidence>
<dbReference type="Proteomes" id="UP000292639">
    <property type="component" value="Unassembled WGS sequence"/>
</dbReference>
<name>A0A4Q9RC62_9GAMM</name>
<keyword evidence="3" id="KW-1185">Reference proteome</keyword>
<organism evidence="2 3">
    <name type="scientific">Stutzerimonas kirkiae</name>
    <dbReference type="NCBI Taxonomy" id="2211392"/>
    <lineage>
        <taxon>Bacteria</taxon>
        <taxon>Pseudomonadati</taxon>
        <taxon>Pseudomonadota</taxon>
        <taxon>Gammaproteobacteria</taxon>
        <taxon>Pseudomonadales</taxon>
        <taxon>Pseudomonadaceae</taxon>
        <taxon>Stutzerimonas</taxon>
    </lineage>
</organism>
<evidence type="ECO:0000259" key="1">
    <source>
        <dbReference type="Pfam" id="PF13468"/>
    </source>
</evidence>
<protein>
    <recommendedName>
        <fullName evidence="1">Glyoxalase-like domain-containing protein</fullName>
    </recommendedName>
</protein>
<reference evidence="2 3" key="1">
    <citation type="submission" date="2018-06" db="EMBL/GenBank/DDBJ databases">
        <title>Three novel Pseudomonas species isolated from symptomatic oak.</title>
        <authorList>
            <person name="Bueno-Gonzalez V."/>
            <person name="Brady C."/>
        </authorList>
    </citation>
    <scope>NUCLEOTIDE SEQUENCE [LARGE SCALE GENOMIC DNA]</scope>
    <source>
        <strain evidence="2 3">P17C</strain>
    </source>
</reference>
<dbReference type="InterPro" id="IPR025870">
    <property type="entry name" value="Glyoxalase-like_dom"/>
</dbReference>
<comment type="caution">
    <text evidence="2">The sequence shown here is derived from an EMBL/GenBank/DDBJ whole genome shotgun (WGS) entry which is preliminary data.</text>
</comment>
<dbReference type="RefSeq" id="WP_131183665.1">
    <property type="nucleotide sequence ID" value="NZ_QJUO01000005.1"/>
</dbReference>
<dbReference type="Gene3D" id="3.10.180.10">
    <property type="entry name" value="2,3-Dihydroxybiphenyl 1,2-Dioxygenase, domain 1"/>
    <property type="match status" value="1"/>
</dbReference>
<accession>A0A4Q9RC62</accession>
<sequence length="285" mass="30743">MNDGILDIDHVTCVVADPDAAGRQLQALGFSVAPLSVMATAGVANRLVLFEPATVGVANFIELMGIVDRERLPATLLPHLEGERGHRWLVLSGPDAAASVAALRQRGYGLGEPLPIRRELRLESGEVLRIAFDVAMPIEAPLPFNFCQYRTLEHYLHPSLLRHANGARSLTGLLCRSQQPEALLGYFETLFGRPRREHGDGLASVSPAALELLVATDAAWHDWLATALPAQRLHPHQVFGCRIRVDDLAATAAWFAAHGVAGHACRLGLAVAAPVAELGLLVFHQ</sequence>
<evidence type="ECO:0000313" key="2">
    <source>
        <dbReference type="EMBL" id="TBU97877.1"/>
    </source>
</evidence>
<dbReference type="SUPFAM" id="SSF54593">
    <property type="entry name" value="Glyoxalase/Bleomycin resistance protein/Dihydroxybiphenyl dioxygenase"/>
    <property type="match status" value="1"/>
</dbReference>
<dbReference type="Pfam" id="PF13468">
    <property type="entry name" value="Glyoxalase_3"/>
    <property type="match status" value="1"/>
</dbReference>
<dbReference type="EMBL" id="QJUP01000007">
    <property type="protein sequence ID" value="TBU97877.1"/>
    <property type="molecule type" value="Genomic_DNA"/>
</dbReference>
<dbReference type="OrthoDB" id="9812467at2"/>
<feature type="domain" description="Glyoxalase-like" evidence="1">
    <location>
        <begin position="8"/>
        <end position="187"/>
    </location>
</feature>
<gene>
    <name evidence="2" type="ORF">DNJ96_07070</name>
</gene>
<dbReference type="AlphaFoldDB" id="A0A4Q9RC62"/>